<dbReference type="InterPro" id="IPR000801">
    <property type="entry name" value="Esterase-like"/>
</dbReference>
<dbReference type="RefSeq" id="WP_245763892.1">
    <property type="nucleotide sequence ID" value="NZ_FOLO01000056.1"/>
</dbReference>
<dbReference type="SUPFAM" id="SSF53474">
    <property type="entry name" value="alpha/beta-Hydrolases"/>
    <property type="match status" value="1"/>
</dbReference>
<keyword evidence="4" id="KW-1185">Reference proteome</keyword>
<dbReference type="InterPro" id="IPR029058">
    <property type="entry name" value="AB_hydrolase_fold"/>
</dbReference>
<sequence length="302" mass="34788">MNAVPTTLKNTAIDKFINMKKRFILVFLFLLPFINVKASEPKLYELPRSQVIPIQDTQSNRQYELYIKLPENYEKNSDKKYPVIYFTDAAWHIEILSAATEFLMEEAILVGVSWQKDINEDLKKEHGVHVSRFRDYSIKQSSNSKIQAKYQLGQANNHLNFIRENVIKYIEKNYQTHPEKRTYFGYSAGGEFGAYVLLTQPDTFKNYILGSPAIKGDIPFLSKLTSATTKPLNANVFISYGTLEKEVGEHIEQFITMLKNRNDKSLSLKHPVIEGSHQTAFPLTGIRSVTWLSHLQKEEDKS</sequence>
<proteinExistence type="inferred from homology"/>
<accession>A0A1I1S7G7</accession>
<keyword evidence="2" id="KW-0378">Hydrolase</keyword>
<dbReference type="AlphaFoldDB" id="A0A1I1S7G7"/>
<evidence type="ECO:0000313" key="4">
    <source>
        <dbReference type="Proteomes" id="UP000198862"/>
    </source>
</evidence>
<dbReference type="EMBL" id="FOLO01000056">
    <property type="protein sequence ID" value="SFD42426.1"/>
    <property type="molecule type" value="Genomic_DNA"/>
</dbReference>
<protein>
    <recommendedName>
        <fullName evidence="5">Hydrolase</fullName>
    </recommendedName>
</protein>
<dbReference type="STRING" id="1123010.SAMN02745724_04486"/>
<organism evidence="3 4">
    <name type="scientific">Pseudoalteromonas denitrificans DSM 6059</name>
    <dbReference type="NCBI Taxonomy" id="1123010"/>
    <lineage>
        <taxon>Bacteria</taxon>
        <taxon>Pseudomonadati</taxon>
        <taxon>Pseudomonadota</taxon>
        <taxon>Gammaproteobacteria</taxon>
        <taxon>Alteromonadales</taxon>
        <taxon>Pseudoalteromonadaceae</taxon>
        <taxon>Pseudoalteromonas</taxon>
    </lineage>
</organism>
<comment type="similarity">
    <text evidence="1">Belongs to the esterase D family.</text>
</comment>
<dbReference type="InterPro" id="IPR052558">
    <property type="entry name" value="Siderophore_Hydrolase_D"/>
</dbReference>
<dbReference type="GO" id="GO:0016788">
    <property type="term" value="F:hydrolase activity, acting on ester bonds"/>
    <property type="evidence" value="ECO:0007669"/>
    <property type="project" value="TreeGrafter"/>
</dbReference>
<dbReference type="Proteomes" id="UP000198862">
    <property type="component" value="Unassembled WGS sequence"/>
</dbReference>
<dbReference type="Pfam" id="PF00756">
    <property type="entry name" value="Esterase"/>
    <property type="match status" value="1"/>
</dbReference>
<evidence type="ECO:0000256" key="1">
    <source>
        <dbReference type="ARBA" id="ARBA00005622"/>
    </source>
</evidence>
<dbReference type="PANTHER" id="PTHR40841">
    <property type="entry name" value="SIDEROPHORE TRIACETYLFUSARININE C ESTERASE"/>
    <property type="match status" value="1"/>
</dbReference>
<evidence type="ECO:0000256" key="2">
    <source>
        <dbReference type="ARBA" id="ARBA00022801"/>
    </source>
</evidence>
<evidence type="ECO:0000313" key="3">
    <source>
        <dbReference type="EMBL" id="SFD42426.1"/>
    </source>
</evidence>
<name>A0A1I1S7G7_9GAMM</name>
<dbReference type="Gene3D" id="3.40.50.1820">
    <property type="entry name" value="alpha/beta hydrolase"/>
    <property type="match status" value="1"/>
</dbReference>
<evidence type="ECO:0008006" key="5">
    <source>
        <dbReference type="Google" id="ProtNLM"/>
    </source>
</evidence>
<gene>
    <name evidence="3" type="ORF">SAMN02745724_04486</name>
</gene>
<dbReference type="PANTHER" id="PTHR40841:SF2">
    <property type="entry name" value="SIDEROPHORE-DEGRADING ESTERASE (EUROFUNG)"/>
    <property type="match status" value="1"/>
</dbReference>
<reference evidence="3 4" key="1">
    <citation type="submission" date="2016-10" db="EMBL/GenBank/DDBJ databases">
        <authorList>
            <person name="de Groot N.N."/>
        </authorList>
    </citation>
    <scope>NUCLEOTIDE SEQUENCE [LARGE SCALE GENOMIC DNA]</scope>
    <source>
        <strain evidence="3 4">DSM 6059</strain>
    </source>
</reference>